<evidence type="ECO:0000256" key="9">
    <source>
        <dbReference type="ARBA" id="ARBA00022723"/>
    </source>
</evidence>
<dbReference type="NCBIfam" id="TIGR00070">
    <property type="entry name" value="hisG"/>
    <property type="match status" value="1"/>
</dbReference>
<dbReference type="PANTHER" id="PTHR21403">
    <property type="entry name" value="ATP PHOSPHORIBOSYLTRANSFERASE ATP-PRTASE"/>
    <property type="match status" value="1"/>
</dbReference>
<dbReference type="GO" id="GO:0005524">
    <property type="term" value="F:ATP binding"/>
    <property type="evidence" value="ECO:0007669"/>
    <property type="project" value="UniProtKB-KW"/>
</dbReference>
<evidence type="ECO:0000256" key="15">
    <source>
        <dbReference type="NCBIfam" id="TIGR00070"/>
    </source>
</evidence>
<comment type="caution">
    <text evidence="18">The sequence shown here is derived from an EMBL/GenBank/DDBJ whole genome shotgun (WGS) entry which is preliminary data.</text>
</comment>
<dbReference type="Pfam" id="PF01634">
    <property type="entry name" value="HisG"/>
    <property type="match status" value="1"/>
</dbReference>
<comment type="catalytic activity">
    <reaction evidence="1">
        <text>1-(5-phospho-beta-D-ribosyl)-ATP + diphosphate = 5-phospho-alpha-D-ribose 1-diphosphate + ATP</text>
        <dbReference type="Rhea" id="RHEA:18473"/>
        <dbReference type="ChEBI" id="CHEBI:30616"/>
        <dbReference type="ChEBI" id="CHEBI:33019"/>
        <dbReference type="ChEBI" id="CHEBI:58017"/>
        <dbReference type="ChEBI" id="CHEBI:73183"/>
        <dbReference type="EC" id="2.4.2.17"/>
    </reaction>
</comment>
<gene>
    <name evidence="18" type="ORF">A3A21_01205</name>
</gene>
<comment type="pathway">
    <text evidence="3">Amino-acid biosynthesis; L-histidine biosynthesis; L-histidine from 5-phospho-alpha-D-ribose 1-diphosphate: step 1/9.</text>
</comment>
<evidence type="ECO:0000256" key="3">
    <source>
        <dbReference type="ARBA" id="ARBA00004667"/>
    </source>
</evidence>
<evidence type="ECO:0000256" key="10">
    <source>
        <dbReference type="ARBA" id="ARBA00022741"/>
    </source>
</evidence>
<dbReference type="EMBL" id="MFKK01000033">
    <property type="protein sequence ID" value="OGG40141.1"/>
    <property type="molecule type" value="Genomic_DNA"/>
</dbReference>
<evidence type="ECO:0000256" key="1">
    <source>
        <dbReference type="ARBA" id="ARBA00000915"/>
    </source>
</evidence>
<evidence type="ECO:0000256" key="13">
    <source>
        <dbReference type="ARBA" id="ARBA00023102"/>
    </source>
</evidence>
<proteinExistence type="predicted"/>
<dbReference type="InterPro" id="IPR011322">
    <property type="entry name" value="N-reg_PII-like_a/b"/>
</dbReference>
<dbReference type="GO" id="GO:0003879">
    <property type="term" value="F:ATP phosphoribosyltransferase activity"/>
    <property type="evidence" value="ECO:0007669"/>
    <property type="project" value="UniProtKB-UniRule"/>
</dbReference>
<dbReference type="EC" id="2.4.2.17" evidence="4 15"/>
<evidence type="ECO:0000256" key="5">
    <source>
        <dbReference type="ARBA" id="ARBA00022490"/>
    </source>
</evidence>
<protein>
    <recommendedName>
        <fullName evidence="4 15">ATP phosphoribosyltransferase</fullName>
        <ecNumber evidence="4 15">2.4.2.17</ecNumber>
    </recommendedName>
</protein>
<comment type="function">
    <text evidence="14">Catalyzes the condensation of ATP and 5-phosphoribose 1-diphosphate to form N'-(5'-phosphoribosyl)-ATP (PR-ATP). Has a crucial role in the pathway because the rate of histidine biosynthesis seems to be controlled primarily by regulation of HisG enzymatic activity.</text>
</comment>
<keyword evidence="11" id="KW-0067">ATP-binding</keyword>
<dbReference type="SUPFAM" id="SSF53850">
    <property type="entry name" value="Periplasmic binding protein-like II"/>
    <property type="match status" value="1"/>
</dbReference>
<keyword evidence="8 18" id="KW-0808">Transferase</keyword>
<dbReference type="Gene3D" id="3.40.190.10">
    <property type="entry name" value="Periplasmic binding protein-like II"/>
    <property type="match status" value="2"/>
</dbReference>
<evidence type="ECO:0000256" key="14">
    <source>
        <dbReference type="ARBA" id="ARBA00024861"/>
    </source>
</evidence>
<evidence type="ECO:0000256" key="6">
    <source>
        <dbReference type="ARBA" id="ARBA00022605"/>
    </source>
</evidence>
<keyword evidence="12" id="KW-0460">Magnesium</keyword>
<keyword evidence="6" id="KW-0028">Amino-acid biosynthesis</keyword>
<keyword evidence="9" id="KW-0479">Metal-binding</keyword>
<evidence type="ECO:0000313" key="19">
    <source>
        <dbReference type="Proteomes" id="UP000176996"/>
    </source>
</evidence>
<feature type="domain" description="Histidine biosynthesis HisG C-terminal" evidence="17">
    <location>
        <begin position="218"/>
        <end position="290"/>
    </location>
</feature>
<accession>A0A1F6BT83</accession>
<dbReference type="NCBIfam" id="TIGR03455">
    <property type="entry name" value="HisG_C-term"/>
    <property type="match status" value="1"/>
</dbReference>
<dbReference type="AlphaFoldDB" id="A0A1F6BT83"/>
<evidence type="ECO:0000256" key="2">
    <source>
        <dbReference type="ARBA" id="ARBA00004496"/>
    </source>
</evidence>
<dbReference type="InterPro" id="IPR013820">
    <property type="entry name" value="ATP_PRibTrfase_cat"/>
</dbReference>
<evidence type="ECO:0000256" key="7">
    <source>
        <dbReference type="ARBA" id="ARBA00022676"/>
    </source>
</evidence>
<keyword evidence="13" id="KW-0368">Histidine biosynthesis</keyword>
<keyword evidence="7 18" id="KW-0328">Glycosyltransferase</keyword>
<evidence type="ECO:0000259" key="17">
    <source>
        <dbReference type="Pfam" id="PF08029"/>
    </source>
</evidence>
<dbReference type="UniPathway" id="UPA00031">
    <property type="reaction ID" value="UER00006"/>
</dbReference>
<dbReference type="PANTHER" id="PTHR21403:SF10">
    <property type="entry name" value="ATP PHOSPHORIBOSYLTRANSFERASE"/>
    <property type="match status" value="1"/>
</dbReference>
<dbReference type="GO" id="GO:0005737">
    <property type="term" value="C:cytoplasm"/>
    <property type="evidence" value="ECO:0007669"/>
    <property type="project" value="UniProtKB-SubCell"/>
</dbReference>
<name>A0A1F6BT83_9BACT</name>
<keyword evidence="10" id="KW-0547">Nucleotide-binding</keyword>
<dbReference type="InterPro" id="IPR013115">
    <property type="entry name" value="HisG_C"/>
</dbReference>
<organism evidence="18 19">
    <name type="scientific">Candidatus Jorgensenbacteria bacterium RIFCSPLOWO2_01_FULL_45_25b</name>
    <dbReference type="NCBI Taxonomy" id="1798471"/>
    <lineage>
        <taxon>Bacteria</taxon>
        <taxon>Candidatus Joergenseniibacteriota</taxon>
    </lineage>
</organism>
<dbReference type="GO" id="GO:0000105">
    <property type="term" value="P:L-histidine biosynthetic process"/>
    <property type="evidence" value="ECO:0007669"/>
    <property type="project" value="UniProtKB-UniRule"/>
</dbReference>
<evidence type="ECO:0000256" key="8">
    <source>
        <dbReference type="ARBA" id="ARBA00022679"/>
    </source>
</evidence>
<keyword evidence="5" id="KW-0963">Cytoplasm</keyword>
<feature type="domain" description="ATP phosphoribosyltransferase catalytic" evidence="16">
    <location>
        <begin position="53"/>
        <end position="210"/>
    </location>
</feature>
<dbReference type="GO" id="GO:0000287">
    <property type="term" value="F:magnesium ion binding"/>
    <property type="evidence" value="ECO:0007669"/>
    <property type="project" value="InterPro"/>
</dbReference>
<evidence type="ECO:0000313" key="18">
    <source>
        <dbReference type="EMBL" id="OGG40141.1"/>
    </source>
</evidence>
<dbReference type="InterPro" id="IPR001348">
    <property type="entry name" value="ATP_PRibTrfase_HisG"/>
</dbReference>
<evidence type="ECO:0000256" key="4">
    <source>
        <dbReference type="ARBA" id="ARBA00011946"/>
    </source>
</evidence>
<dbReference type="Pfam" id="PF08029">
    <property type="entry name" value="HisG_C"/>
    <property type="match status" value="1"/>
</dbReference>
<comment type="subcellular location">
    <subcellularLocation>
        <location evidence="2">Cytoplasm</location>
    </subcellularLocation>
</comment>
<dbReference type="SUPFAM" id="SSF54913">
    <property type="entry name" value="GlnB-like"/>
    <property type="match status" value="1"/>
</dbReference>
<evidence type="ECO:0000256" key="12">
    <source>
        <dbReference type="ARBA" id="ARBA00022842"/>
    </source>
</evidence>
<sequence length="293" mass="32708">MAKNQHINFGIPGWSMKERMEALFEKAGYDLKINESLGTAKIDDSEIICFFDRAKEIAPLIEKGALDGGIITKTAALETSSKTKELISLGTLYPFSRETKLVLGAPEESAIKTIKNLEGKRIITRTPEITKTFLKKHNIKASVEYSDGNNQAKVRSIADALVEYENSDNSFAANNLRVIEVIMKDEVVIAVNPETLKNKWKLEKIENLGMLLKSARLAEEMVGLVLHASNGILKEVFDILPALKKPTVTPLRGENWFDILTVVNKQDLRNLLPKLKEIGCTDMVEFPLNKVVL</sequence>
<dbReference type="STRING" id="1798471.A3A21_01205"/>
<evidence type="ECO:0000259" key="16">
    <source>
        <dbReference type="Pfam" id="PF01634"/>
    </source>
</evidence>
<evidence type="ECO:0000256" key="11">
    <source>
        <dbReference type="ARBA" id="ARBA00022840"/>
    </source>
</evidence>
<dbReference type="Proteomes" id="UP000176996">
    <property type="component" value="Unassembled WGS sequence"/>
</dbReference>
<dbReference type="InterPro" id="IPR015867">
    <property type="entry name" value="N-reg_PII/ATP_PRibTrfase_C"/>
</dbReference>
<reference evidence="18 19" key="1">
    <citation type="journal article" date="2016" name="Nat. Commun.">
        <title>Thousands of microbial genomes shed light on interconnected biogeochemical processes in an aquifer system.</title>
        <authorList>
            <person name="Anantharaman K."/>
            <person name="Brown C.T."/>
            <person name="Hug L.A."/>
            <person name="Sharon I."/>
            <person name="Castelle C.J."/>
            <person name="Probst A.J."/>
            <person name="Thomas B.C."/>
            <person name="Singh A."/>
            <person name="Wilkins M.J."/>
            <person name="Karaoz U."/>
            <person name="Brodie E.L."/>
            <person name="Williams K.H."/>
            <person name="Hubbard S.S."/>
            <person name="Banfield J.F."/>
        </authorList>
    </citation>
    <scope>NUCLEOTIDE SEQUENCE [LARGE SCALE GENOMIC DNA]</scope>
</reference>
<dbReference type="Gene3D" id="3.30.70.120">
    <property type="match status" value="1"/>
</dbReference>